<dbReference type="InterPro" id="IPR001870">
    <property type="entry name" value="B30.2/SPRY"/>
</dbReference>
<dbReference type="OrthoDB" id="258495at2759"/>
<name>A0A9P3G052_9APHY</name>
<dbReference type="Proteomes" id="UP000703269">
    <property type="component" value="Unassembled WGS sequence"/>
</dbReference>
<dbReference type="EMBL" id="BPQB01000003">
    <property type="protein sequence ID" value="GJE85793.1"/>
    <property type="molecule type" value="Genomic_DNA"/>
</dbReference>
<sequence>MSWLRSRTQQPRQQYLPPPDAPPGWTPAAEASHAWGLYSDVPTDEFEAAEEFCRRHRIEAPKLLSSAMVERITTDGCKAWAMEQPTSRRFSGSVAAGGGEKGSGVTRVVTNKDCGDVCLTSNLPLLAGLYDVQGKTGVYYEVQIQKMDGIIAMGTACKPYPDWRFPGWNRGSAGLHLDDMRKFFEDPNGGMDYTPMLQRISPEDTIGCGYDFASCGIFFTYNGLRLPDAFGGVYVPRIQYDVYAAIGVEGACEFEINFGGDVFKWKEGNEWGWRVEGHVGRLSGQGSSRSIDELPTYEESRRR</sequence>
<protein>
    <recommendedName>
        <fullName evidence="2">B30.2/SPRY domain-containing protein</fullName>
    </recommendedName>
</protein>
<dbReference type="PANTHER" id="PTHR12864">
    <property type="entry name" value="RAN BINDING PROTEIN 9-RELATED"/>
    <property type="match status" value="1"/>
</dbReference>
<accession>A0A9P3G052</accession>
<evidence type="ECO:0000313" key="4">
    <source>
        <dbReference type="Proteomes" id="UP000703269"/>
    </source>
</evidence>
<dbReference type="SMART" id="SM00449">
    <property type="entry name" value="SPRY"/>
    <property type="match status" value="1"/>
</dbReference>
<proteinExistence type="predicted"/>
<dbReference type="AlphaFoldDB" id="A0A9P3G052"/>
<feature type="region of interest" description="Disordered" evidence="1">
    <location>
        <begin position="1"/>
        <end position="28"/>
    </location>
</feature>
<evidence type="ECO:0000313" key="3">
    <source>
        <dbReference type="EMBL" id="GJE85793.1"/>
    </source>
</evidence>
<evidence type="ECO:0000259" key="2">
    <source>
        <dbReference type="PROSITE" id="PS50188"/>
    </source>
</evidence>
<gene>
    <name evidence="3" type="ORF">PsYK624_018720</name>
</gene>
<dbReference type="PROSITE" id="PS50188">
    <property type="entry name" value="B302_SPRY"/>
    <property type="match status" value="1"/>
</dbReference>
<dbReference type="Pfam" id="PF00622">
    <property type="entry name" value="SPRY"/>
    <property type="match status" value="1"/>
</dbReference>
<reference evidence="3 4" key="1">
    <citation type="submission" date="2021-08" db="EMBL/GenBank/DDBJ databases">
        <title>Draft Genome Sequence of Phanerochaete sordida strain YK-624.</title>
        <authorList>
            <person name="Mori T."/>
            <person name="Dohra H."/>
            <person name="Suzuki T."/>
            <person name="Kawagishi H."/>
            <person name="Hirai H."/>
        </authorList>
    </citation>
    <scope>NUCLEOTIDE SEQUENCE [LARGE SCALE GENOMIC DNA]</scope>
    <source>
        <strain evidence="3 4">YK-624</strain>
    </source>
</reference>
<dbReference type="SUPFAM" id="SSF49899">
    <property type="entry name" value="Concanavalin A-like lectins/glucanases"/>
    <property type="match status" value="1"/>
</dbReference>
<dbReference type="InterPro" id="IPR043136">
    <property type="entry name" value="B30.2/SPRY_sf"/>
</dbReference>
<feature type="compositionally biased region" description="Pro residues" evidence="1">
    <location>
        <begin position="16"/>
        <end position="25"/>
    </location>
</feature>
<keyword evidence="4" id="KW-1185">Reference proteome</keyword>
<feature type="domain" description="B30.2/SPRY" evidence="2">
    <location>
        <begin position="77"/>
        <end position="263"/>
    </location>
</feature>
<dbReference type="Gene3D" id="2.60.120.920">
    <property type="match status" value="1"/>
</dbReference>
<dbReference type="InterPro" id="IPR003877">
    <property type="entry name" value="SPRY_dom"/>
</dbReference>
<feature type="compositionally biased region" description="Polar residues" evidence="1">
    <location>
        <begin position="1"/>
        <end position="13"/>
    </location>
</feature>
<evidence type="ECO:0000256" key="1">
    <source>
        <dbReference type="SAM" id="MobiDB-lite"/>
    </source>
</evidence>
<dbReference type="InterPro" id="IPR013320">
    <property type="entry name" value="ConA-like_dom_sf"/>
</dbReference>
<dbReference type="InterPro" id="IPR050618">
    <property type="entry name" value="Ubq-SigPath_Reg"/>
</dbReference>
<comment type="caution">
    <text evidence="3">The sequence shown here is derived from an EMBL/GenBank/DDBJ whole genome shotgun (WGS) entry which is preliminary data.</text>
</comment>
<organism evidence="3 4">
    <name type="scientific">Phanerochaete sordida</name>
    <dbReference type="NCBI Taxonomy" id="48140"/>
    <lineage>
        <taxon>Eukaryota</taxon>
        <taxon>Fungi</taxon>
        <taxon>Dikarya</taxon>
        <taxon>Basidiomycota</taxon>
        <taxon>Agaricomycotina</taxon>
        <taxon>Agaricomycetes</taxon>
        <taxon>Polyporales</taxon>
        <taxon>Phanerochaetaceae</taxon>
        <taxon>Phanerochaete</taxon>
    </lineage>
</organism>